<evidence type="ECO:0000313" key="8">
    <source>
        <dbReference type="Proteomes" id="UP001139199"/>
    </source>
</evidence>
<dbReference type="GO" id="GO:0016765">
    <property type="term" value="F:transferase activity, transferring alkyl or aryl (other than methyl) groups"/>
    <property type="evidence" value="ECO:0007669"/>
    <property type="project" value="InterPro"/>
</dbReference>
<proteinExistence type="predicted"/>
<dbReference type="InterPro" id="IPR000537">
    <property type="entry name" value="UbiA_prenyltransferase"/>
</dbReference>
<protein>
    <submittedName>
        <fullName evidence="7">Geranylgeranylglycerol-phosphate geranylgeranyltransferase</fullName>
    </submittedName>
</protein>
<keyword evidence="8" id="KW-1185">Reference proteome</keyword>
<evidence type="ECO:0000256" key="2">
    <source>
        <dbReference type="ARBA" id="ARBA00022475"/>
    </source>
</evidence>
<dbReference type="Gene3D" id="1.20.120.1780">
    <property type="entry name" value="UbiA prenyltransferase"/>
    <property type="match status" value="1"/>
</dbReference>
<dbReference type="Proteomes" id="UP001139199">
    <property type="component" value="Unassembled WGS sequence"/>
</dbReference>
<gene>
    <name evidence="7" type="ORF">LG649_02975</name>
</gene>
<feature type="transmembrane region" description="Helical" evidence="6">
    <location>
        <begin position="43"/>
        <end position="64"/>
    </location>
</feature>
<keyword evidence="4 6" id="KW-1133">Transmembrane helix</keyword>
<feature type="transmembrane region" description="Helical" evidence="6">
    <location>
        <begin position="286"/>
        <end position="303"/>
    </location>
</feature>
<organism evidence="7 8">
    <name type="scientific">Neotamlana laminarinivorans</name>
    <dbReference type="NCBI Taxonomy" id="2883124"/>
    <lineage>
        <taxon>Bacteria</taxon>
        <taxon>Pseudomonadati</taxon>
        <taxon>Bacteroidota</taxon>
        <taxon>Flavobacteriia</taxon>
        <taxon>Flavobacteriales</taxon>
        <taxon>Flavobacteriaceae</taxon>
        <taxon>Neotamlana</taxon>
    </lineage>
</organism>
<dbReference type="NCBIfam" id="NF009512">
    <property type="entry name" value="PRK12872.1-1"/>
    <property type="match status" value="1"/>
</dbReference>
<reference evidence="7" key="1">
    <citation type="submission" date="2021-10" db="EMBL/GenBank/DDBJ databases">
        <title>Tamlana sargassums sp. nov., and Tamlana laminarinivorans sp. nov., two new bacteria isolated from the brown alga.</title>
        <authorList>
            <person name="Li J."/>
        </authorList>
    </citation>
    <scope>NUCLEOTIDE SEQUENCE</scope>
    <source>
        <strain evidence="7">PT2-4</strain>
    </source>
</reference>
<feature type="transmembrane region" description="Helical" evidence="6">
    <location>
        <begin position="246"/>
        <end position="266"/>
    </location>
</feature>
<dbReference type="PANTHER" id="PTHR42723:SF1">
    <property type="entry name" value="CHLOROPHYLL SYNTHASE, CHLOROPLASTIC"/>
    <property type="match status" value="1"/>
</dbReference>
<dbReference type="PANTHER" id="PTHR42723">
    <property type="entry name" value="CHLOROPHYLL SYNTHASE"/>
    <property type="match status" value="1"/>
</dbReference>
<dbReference type="InterPro" id="IPR050475">
    <property type="entry name" value="Prenyltransferase_related"/>
</dbReference>
<dbReference type="PRINTS" id="PR00173">
    <property type="entry name" value="EDTRNSPORT"/>
</dbReference>
<dbReference type="GO" id="GO:0016020">
    <property type="term" value="C:membrane"/>
    <property type="evidence" value="ECO:0007669"/>
    <property type="project" value="UniProtKB-SubCell"/>
</dbReference>
<keyword evidence="5 6" id="KW-0472">Membrane</keyword>
<dbReference type="EMBL" id="JAJAPW010000001">
    <property type="protein sequence ID" value="MCB4797791.1"/>
    <property type="molecule type" value="Genomic_DNA"/>
</dbReference>
<feature type="transmembrane region" description="Helical" evidence="6">
    <location>
        <begin position="168"/>
        <end position="190"/>
    </location>
</feature>
<comment type="caution">
    <text evidence="7">The sequence shown here is derived from an EMBL/GenBank/DDBJ whole genome shotgun (WGS) entry which is preliminary data.</text>
</comment>
<evidence type="ECO:0000256" key="5">
    <source>
        <dbReference type="ARBA" id="ARBA00023136"/>
    </source>
</evidence>
<evidence type="ECO:0000256" key="6">
    <source>
        <dbReference type="SAM" id="Phobius"/>
    </source>
</evidence>
<dbReference type="Pfam" id="PF01040">
    <property type="entry name" value="UbiA"/>
    <property type="match status" value="1"/>
</dbReference>
<dbReference type="RefSeq" id="WP_226540741.1">
    <property type="nucleotide sequence ID" value="NZ_JAJAPW010000001.1"/>
</dbReference>
<dbReference type="Gene3D" id="1.10.357.140">
    <property type="entry name" value="UbiA prenyltransferase"/>
    <property type="match status" value="1"/>
</dbReference>
<dbReference type="InterPro" id="IPR044878">
    <property type="entry name" value="UbiA_sf"/>
</dbReference>
<keyword evidence="2" id="KW-1003">Cell membrane</keyword>
<evidence type="ECO:0000256" key="1">
    <source>
        <dbReference type="ARBA" id="ARBA00004141"/>
    </source>
</evidence>
<sequence>MAFLKLVRYKNLIILILAQLLIKYAFLQPFGVLTSLNTFGNLLLILATILIAAAGNIINDIYDVNTDTINKPEKVIIGKIISEKWAFNAFIILNILGVLCGFFVSYIVNKPPFFSLFIIISVLLYLYATYLKQLPIIGNVIISILVGFSILIVGIFELLPALTPDNKVIQIAFFKIIFKYSVFAFTINLLREIAKDVEDYEGDLNQNMKTLPIILGKKNTKYILSILNFVPLILIIIHINNRLYKHTFAVIYFLVFVVAPLLYICIKTLSAQTKTDYTHLSKVYKIVMVFGLLSLLLYKYVILT</sequence>
<name>A0A9X1HXW1_9FLAO</name>
<accession>A0A9X1HXW1</accession>
<dbReference type="CDD" id="cd13961">
    <property type="entry name" value="PT_UbiA_DGGGPS"/>
    <property type="match status" value="1"/>
</dbReference>
<dbReference type="AlphaFoldDB" id="A0A9X1HXW1"/>
<evidence type="ECO:0000256" key="4">
    <source>
        <dbReference type="ARBA" id="ARBA00022989"/>
    </source>
</evidence>
<comment type="subcellular location">
    <subcellularLocation>
        <location evidence="1">Membrane</location>
        <topology evidence="1">Multi-pass membrane protein</topology>
    </subcellularLocation>
</comment>
<keyword evidence="3 6" id="KW-0812">Transmembrane</keyword>
<feature type="transmembrane region" description="Helical" evidence="6">
    <location>
        <begin position="113"/>
        <end position="130"/>
    </location>
</feature>
<evidence type="ECO:0000256" key="3">
    <source>
        <dbReference type="ARBA" id="ARBA00022692"/>
    </source>
</evidence>
<feature type="transmembrane region" description="Helical" evidence="6">
    <location>
        <begin position="85"/>
        <end position="107"/>
    </location>
</feature>
<evidence type="ECO:0000313" key="7">
    <source>
        <dbReference type="EMBL" id="MCB4797791.1"/>
    </source>
</evidence>
<feature type="transmembrane region" description="Helical" evidence="6">
    <location>
        <begin position="137"/>
        <end position="156"/>
    </location>
</feature>
<feature type="transmembrane region" description="Helical" evidence="6">
    <location>
        <begin position="222"/>
        <end position="240"/>
    </location>
</feature>